<gene>
    <name evidence="1" type="ORF">NMYAN_10456</name>
    <name evidence="2" type="ORF">SAMN05421880_13330</name>
</gene>
<dbReference type="RefSeq" id="WP_090671737.1">
    <property type="nucleotide sequence ID" value="NZ_CAJNAP010000001.1"/>
</dbReference>
<name>A0A1I4TNY1_9PROT</name>
<organism evidence="2 3">
    <name type="scientific">Nitrosomonas nitrosa</name>
    <dbReference type="NCBI Taxonomy" id="52442"/>
    <lineage>
        <taxon>Bacteria</taxon>
        <taxon>Pseudomonadati</taxon>
        <taxon>Pseudomonadota</taxon>
        <taxon>Betaproteobacteria</taxon>
        <taxon>Nitrosomonadales</taxon>
        <taxon>Nitrosomonadaceae</taxon>
        <taxon>Nitrosomonas</taxon>
    </lineage>
</organism>
<evidence type="ECO:0000313" key="1">
    <source>
        <dbReference type="EMBL" id="CAE6486767.1"/>
    </source>
</evidence>
<dbReference type="Proteomes" id="UP000199561">
    <property type="component" value="Unassembled WGS sequence"/>
</dbReference>
<evidence type="ECO:0000313" key="2">
    <source>
        <dbReference type="EMBL" id="SFM78399.1"/>
    </source>
</evidence>
<reference evidence="2 3" key="1">
    <citation type="submission" date="2016-10" db="EMBL/GenBank/DDBJ databases">
        <authorList>
            <person name="de Groot N.N."/>
        </authorList>
    </citation>
    <scope>NUCLEOTIDE SEQUENCE [LARGE SCALE GENOMIC DNA]</scope>
    <source>
        <strain evidence="2 3">Nm146</strain>
    </source>
</reference>
<reference evidence="1" key="2">
    <citation type="submission" date="2021-02" db="EMBL/GenBank/DDBJ databases">
        <authorList>
            <person name="Han P."/>
        </authorList>
    </citation>
    <scope>NUCLEOTIDE SEQUENCE</scope>
    <source>
        <strain evidence="1">Nitrosomonas nitrosa 18-3D</strain>
    </source>
</reference>
<keyword evidence="3" id="KW-1185">Reference proteome</keyword>
<dbReference type="EMBL" id="CAJNAP010000001">
    <property type="protein sequence ID" value="CAE6486767.1"/>
    <property type="molecule type" value="Genomic_DNA"/>
</dbReference>
<accession>A0A1I4TNY1</accession>
<dbReference type="Proteomes" id="UP000601736">
    <property type="component" value="Unassembled WGS sequence"/>
</dbReference>
<dbReference type="EMBL" id="FOUF01000033">
    <property type="protein sequence ID" value="SFM78399.1"/>
    <property type="molecule type" value="Genomic_DNA"/>
</dbReference>
<protein>
    <submittedName>
        <fullName evidence="2">Uncharacterized protein</fullName>
    </submittedName>
</protein>
<sequence>MPTQIPQSLFEWMNEIVCAYKDAAEAIPFGFSVNAELTKHELFHFAPLVCLKFRGIKRTQKSQKLVTEAALSSYVANEQVHGNSLTHSIMAFSLCYIVSHYALDLINETESRNILDFILRHLDEIEKRIES</sequence>
<dbReference type="AlphaFoldDB" id="A0A1I4TNY1"/>
<evidence type="ECO:0000313" key="3">
    <source>
        <dbReference type="Proteomes" id="UP000199561"/>
    </source>
</evidence>
<proteinExistence type="predicted"/>